<gene>
    <name evidence="2" type="ORF">DACRYDRAFT_15015</name>
</gene>
<proteinExistence type="predicted"/>
<dbReference type="HOGENOM" id="CLU_1098472_0_0_1"/>
<organism evidence="2 3">
    <name type="scientific">Dacryopinax primogenitus (strain DJM 731)</name>
    <name type="common">Brown rot fungus</name>
    <dbReference type="NCBI Taxonomy" id="1858805"/>
    <lineage>
        <taxon>Eukaryota</taxon>
        <taxon>Fungi</taxon>
        <taxon>Dikarya</taxon>
        <taxon>Basidiomycota</taxon>
        <taxon>Agaricomycotina</taxon>
        <taxon>Dacrymycetes</taxon>
        <taxon>Dacrymycetales</taxon>
        <taxon>Dacrymycetaceae</taxon>
        <taxon>Dacryopinax</taxon>
    </lineage>
</organism>
<feature type="region of interest" description="Disordered" evidence="1">
    <location>
        <begin position="1"/>
        <end position="100"/>
    </location>
</feature>
<sequence length="253" mass="28019">MPFLDLDRVDERNINSMLDHEMSTSTDMSDDDGSSSTGSSDDPAPEYEESISDFSSPSPTVRGTSPTPLHKSAHFPGKFPKSARKTARAAHESLRKYKSHPKSEMFDDRVRAWEESDWSDDSPVHSRRASFTKELPVVHRHRKLRPHTRESFRFHSECIKGTTRTLVEYEHSEPGTMGPFATKLFELEAAATTVSWLWGGAGGRVGRAGGPLTRFAELSAAKKVFWNRERIAAFFAGGAAVWLALGSCAISGC</sequence>
<accession>M5G4D9</accession>
<name>M5G4D9_DACPD</name>
<evidence type="ECO:0000256" key="1">
    <source>
        <dbReference type="SAM" id="MobiDB-lite"/>
    </source>
</evidence>
<feature type="compositionally biased region" description="Basic and acidic residues" evidence="1">
    <location>
        <begin position="1"/>
        <end position="22"/>
    </location>
</feature>
<feature type="compositionally biased region" description="Polar residues" evidence="1">
    <location>
        <begin position="52"/>
        <end position="67"/>
    </location>
</feature>
<evidence type="ECO:0000313" key="3">
    <source>
        <dbReference type="Proteomes" id="UP000030653"/>
    </source>
</evidence>
<keyword evidence="3" id="KW-1185">Reference proteome</keyword>
<dbReference type="Proteomes" id="UP000030653">
    <property type="component" value="Unassembled WGS sequence"/>
</dbReference>
<evidence type="ECO:0000313" key="2">
    <source>
        <dbReference type="EMBL" id="EJU03095.1"/>
    </source>
</evidence>
<reference evidence="2 3" key="1">
    <citation type="journal article" date="2012" name="Science">
        <title>The Paleozoic origin of enzymatic lignin decomposition reconstructed from 31 fungal genomes.</title>
        <authorList>
            <person name="Floudas D."/>
            <person name="Binder M."/>
            <person name="Riley R."/>
            <person name="Barry K."/>
            <person name="Blanchette R.A."/>
            <person name="Henrissat B."/>
            <person name="Martinez A.T."/>
            <person name="Otillar R."/>
            <person name="Spatafora J.W."/>
            <person name="Yadav J.S."/>
            <person name="Aerts A."/>
            <person name="Benoit I."/>
            <person name="Boyd A."/>
            <person name="Carlson A."/>
            <person name="Copeland A."/>
            <person name="Coutinho P.M."/>
            <person name="de Vries R.P."/>
            <person name="Ferreira P."/>
            <person name="Findley K."/>
            <person name="Foster B."/>
            <person name="Gaskell J."/>
            <person name="Glotzer D."/>
            <person name="Gorecki P."/>
            <person name="Heitman J."/>
            <person name="Hesse C."/>
            <person name="Hori C."/>
            <person name="Igarashi K."/>
            <person name="Jurgens J.A."/>
            <person name="Kallen N."/>
            <person name="Kersten P."/>
            <person name="Kohler A."/>
            <person name="Kuees U."/>
            <person name="Kumar T.K.A."/>
            <person name="Kuo A."/>
            <person name="LaButti K."/>
            <person name="Larrondo L.F."/>
            <person name="Lindquist E."/>
            <person name="Ling A."/>
            <person name="Lombard V."/>
            <person name="Lucas S."/>
            <person name="Lundell T."/>
            <person name="Martin R."/>
            <person name="McLaughlin D.J."/>
            <person name="Morgenstern I."/>
            <person name="Morin E."/>
            <person name="Murat C."/>
            <person name="Nagy L.G."/>
            <person name="Nolan M."/>
            <person name="Ohm R.A."/>
            <person name="Patyshakuliyeva A."/>
            <person name="Rokas A."/>
            <person name="Ruiz-Duenas F.J."/>
            <person name="Sabat G."/>
            <person name="Salamov A."/>
            <person name="Samejima M."/>
            <person name="Schmutz J."/>
            <person name="Slot J.C."/>
            <person name="St John F."/>
            <person name="Stenlid J."/>
            <person name="Sun H."/>
            <person name="Sun S."/>
            <person name="Syed K."/>
            <person name="Tsang A."/>
            <person name="Wiebenga A."/>
            <person name="Young D."/>
            <person name="Pisabarro A."/>
            <person name="Eastwood D.C."/>
            <person name="Martin F."/>
            <person name="Cullen D."/>
            <person name="Grigoriev I.V."/>
            <person name="Hibbett D.S."/>
        </authorList>
    </citation>
    <scope>NUCLEOTIDE SEQUENCE [LARGE SCALE GENOMIC DNA]</scope>
    <source>
        <strain evidence="2 3">DJM-731 SS1</strain>
    </source>
</reference>
<protein>
    <submittedName>
        <fullName evidence="2">Uncharacterized protein</fullName>
    </submittedName>
</protein>
<dbReference type="GeneID" id="63686128"/>
<dbReference type="AlphaFoldDB" id="M5G4D9"/>
<dbReference type="EMBL" id="JH795860">
    <property type="protein sequence ID" value="EJU03095.1"/>
    <property type="molecule type" value="Genomic_DNA"/>
</dbReference>
<dbReference type="RefSeq" id="XP_040629989.1">
    <property type="nucleotide sequence ID" value="XM_040771066.1"/>
</dbReference>
<feature type="compositionally biased region" description="Basic and acidic residues" evidence="1">
    <location>
        <begin position="89"/>
        <end position="100"/>
    </location>
</feature>